<sequence length="132" mass="15092">MYRLDGVMVDPMQKSGHRSELKNNTVWSRGIYVALFLYLGHWINEVEYPRLHPGTPPECTQLPVSWAQDVCPMLLTDGIRMVVGWIPALIFNGTRMDPALAGHGWSKELNASCRVIWRPRRQLPVAHMPVIM</sequence>
<dbReference type="Proteomes" id="UP001221142">
    <property type="component" value="Unassembled WGS sequence"/>
</dbReference>
<comment type="caution">
    <text evidence="1">The sequence shown here is derived from an EMBL/GenBank/DDBJ whole genome shotgun (WGS) entry which is preliminary data.</text>
</comment>
<dbReference type="EMBL" id="JARKIF010000075">
    <property type="protein sequence ID" value="KAJ7605424.1"/>
    <property type="molecule type" value="Genomic_DNA"/>
</dbReference>
<evidence type="ECO:0000313" key="1">
    <source>
        <dbReference type="EMBL" id="KAJ7605424.1"/>
    </source>
</evidence>
<accession>A0AAD7AZV8</accession>
<dbReference type="AlphaFoldDB" id="A0AAD7AZV8"/>
<keyword evidence="2" id="KW-1185">Reference proteome</keyword>
<evidence type="ECO:0000313" key="2">
    <source>
        <dbReference type="Proteomes" id="UP001221142"/>
    </source>
</evidence>
<proteinExistence type="predicted"/>
<organism evidence="1 2">
    <name type="scientific">Roridomyces roridus</name>
    <dbReference type="NCBI Taxonomy" id="1738132"/>
    <lineage>
        <taxon>Eukaryota</taxon>
        <taxon>Fungi</taxon>
        <taxon>Dikarya</taxon>
        <taxon>Basidiomycota</taxon>
        <taxon>Agaricomycotina</taxon>
        <taxon>Agaricomycetes</taxon>
        <taxon>Agaricomycetidae</taxon>
        <taxon>Agaricales</taxon>
        <taxon>Marasmiineae</taxon>
        <taxon>Mycenaceae</taxon>
        <taxon>Roridomyces</taxon>
    </lineage>
</organism>
<reference evidence="1" key="1">
    <citation type="submission" date="2023-03" db="EMBL/GenBank/DDBJ databases">
        <title>Massive genome expansion in bonnet fungi (Mycena s.s.) driven by repeated elements and novel gene families across ecological guilds.</title>
        <authorList>
            <consortium name="Lawrence Berkeley National Laboratory"/>
            <person name="Harder C.B."/>
            <person name="Miyauchi S."/>
            <person name="Viragh M."/>
            <person name="Kuo A."/>
            <person name="Thoen E."/>
            <person name="Andreopoulos B."/>
            <person name="Lu D."/>
            <person name="Skrede I."/>
            <person name="Drula E."/>
            <person name="Henrissat B."/>
            <person name="Morin E."/>
            <person name="Kohler A."/>
            <person name="Barry K."/>
            <person name="LaButti K."/>
            <person name="Morin E."/>
            <person name="Salamov A."/>
            <person name="Lipzen A."/>
            <person name="Mereny Z."/>
            <person name="Hegedus B."/>
            <person name="Baldrian P."/>
            <person name="Stursova M."/>
            <person name="Weitz H."/>
            <person name="Taylor A."/>
            <person name="Grigoriev I.V."/>
            <person name="Nagy L.G."/>
            <person name="Martin F."/>
            <person name="Kauserud H."/>
        </authorList>
    </citation>
    <scope>NUCLEOTIDE SEQUENCE</scope>
    <source>
        <strain evidence="1">9284</strain>
    </source>
</reference>
<gene>
    <name evidence="1" type="ORF">FB45DRAFT_879492</name>
</gene>
<protein>
    <submittedName>
        <fullName evidence="1">Uncharacterized protein</fullName>
    </submittedName>
</protein>
<name>A0AAD7AZV8_9AGAR</name>